<name>A0A4C1SQD2_EUMVA</name>
<organism evidence="1 2">
    <name type="scientific">Eumeta variegata</name>
    <name type="common">Bagworm moth</name>
    <name type="synonym">Eumeta japonica</name>
    <dbReference type="NCBI Taxonomy" id="151549"/>
    <lineage>
        <taxon>Eukaryota</taxon>
        <taxon>Metazoa</taxon>
        <taxon>Ecdysozoa</taxon>
        <taxon>Arthropoda</taxon>
        <taxon>Hexapoda</taxon>
        <taxon>Insecta</taxon>
        <taxon>Pterygota</taxon>
        <taxon>Neoptera</taxon>
        <taxon>Endopterygota</taxon>
        <taxon>Lepidoptera</taxon>
        <taxon>Glossata</taxon>
        <taxon>Ditrysia</taxon>
        <taxon>Tineoidea</taxon>
        <taxon>Psychidae</taxon>
        <taxon>Oiketicinae</taxon>
        <taxon>Eumeta</taxon>
    </lineage>
</organism>
<protein>
    <submittedName>
        <fullName evidence="1">Uncharacterized protein</fullName>
    </submittedName>
</protein>
<dbReference type="PANTHER" id="PTHR10773:SF19">
    <property type="match status" value="1"/>
</dbReference>
<gene>
    <name evidence="1" type="ORF">EVAR_74854_1</name>
</gene>
<dbReference type="OrthoDB" id="7475343at2759"/>
<dbReference type="PANTHER" id="PTHR10773">
    <property type="entry name" value="DNA-DIRECTED RNA POLYMERASES I, II, AND III SUBUNIT RPABC2"/>
    <property type="match status" value="1"/>
</dbReference>
<evidence type="ECO:0000313" key="2">
    <source>
        <dbReference type="Proteomes" id="UP000299102"/>
    </source>
</evidence>
<proteinExistence type="predicted"/>
<dbReference type="AlphaFoldDB" id="A0A4C1SQD2"/>
<reference evidence="1 2" key="1">
    <citation type="journal article" date="2019" name="Commun. Biol.">
        <title>The bagworm genome reveals a unique fibroin gene that provides high tensile strength.</title>
        <authorList>
            <person name="Kono N."/>
            <person name="Nakamura H."/>
            <person name="Ohtoshi R."/>
            <person name="Tomita M."/>
            <person name="Numata K."/>
            <person name="Arakawa K."/>
        </authorList>
    </citation>
    <scope>NUCLEOTIDE SEQUENCE [LARGE SCALE GENOMIC DNA]</scope>
</reference>
<evidence type="ECO:0000313" key="1">
    <source>
        <dbReference type="EMBL" id="GBP04126.1"/>
    </source>
</evidence>
<keyword evidence="2" id="KW-1185">Reference proteome</keyword>
<accession>A0A4C1SQD2</accession>
<dbReference type="EMBL" id="BGZK01000012">
    <property type="protein sequence ID" value="GBP04126.1"/>
    <property type="molecule type" value="Genomic_DNA"/>
</dbReference>
<sequence>MESSGSDEEEVGIWRKRSKRGMSASDQYKRNVIKIARVQGKEYINHKNNQVNKVEIGPACNCKKKCYDKVAEEDRVSIFGKFYDMLSKNEQDIYLQGLIERHDVARRRSRQLSENREHTFSYKYFLKTNSNATKVEVCKKAFSNIHGITYERVRRLCNLLKENLVPFDKRGMGRSGNSVPGETCLQIEEHIKSFPVKIAHYSSKEYRYLSAELSVKKMWEMFKNKHPSLKVTYEYYLKIFKERFELHIGRPQVDSCITCENLSIKSKSKELNDNAKRTYIAELLVHKGRANKFYKKIKEIEELCQKEEDTVDGLCSTKFTILRDRINLCLPLDKAYTDVVKINEKKITDIKKLEPYIPEEYMDFYKTIYSWPTTVTEEIEEL</sequence>
<comment type="caution">
    <text evidence="1">The sequence shown here is derived from an EMBL/GenBank/DDBJ whole genome shotgun (WGS) entry which is preliminary data.</text>
</comment>
<dbReference type="Proteomes" id="UP000299102">
    <property type="component" value="Unassembled WGS sequence"/>
</dbReference>